<feature type="domain" description="HTH crp-type" evidence="5">
    <location>
        <begin position="146"/>
        <end position="218"/>
    </location>
</feature>
<evidence type="ECO:0000259" key="5">
    <source>
        <dbReference type="PROSITE" id="PS51063"/>
    </source>
</evidence>
<dbReference type="CDD" id="cd00038">
    <property type="entry name" value="CAP_ED"/>
    <property type="match status" value="1"/>
</dbReference>
<evidence type="ECO:0000256" key="1">
    <source>
        <dbReference type="ARBA" id="ARBA00023015"/>
    </source>
</evidence>
<dbReference type="Proteomes" id="UP000836597">
    <property type="component" value="Chromosome"/>
</dbReference>
<feature type="domain" description="Cyclic nucleotide-binding" evidence="4">
    <location>
        <begin position="12"/>
        <end position="115"/>
    </location>
</feature>
<keyword evidence="2" id="KW-0238">DNA-binding</keyword>
<dbReference type="GO" id="GO:0003677">
    <property type="term" value="F:DNA binding"/>
    <property type="evidence" value="ECO:0007669"/>
    <property type="project" value="UniProtKB-KW"/>
</dbReference>
<dbReference type="PROSITE" id="PS50042">
    <property type="entry name" value="CNMP_BINDING_3"/>
    <property type="match status" value="1"/>
</dbReference>
<name>A0A8S0XBB3_9FIRM</name>
<dbReference type="Gene3D" id="1.10.10.10">
    <property type="entry name" value="Winged helix-like DNA-binding domain superfamily/Winged helix DNA-binding domain"/>
    <property type="match status" value="1"/>
</dbReference>
<dbReference type="EMBL" id="LR746496">
    <property type="protein sequence ID" value="CAA7601006.1"/>
    <property type="molecule type" value="Genomic_DNA"/>
</dbReference>
<evidence type="ECO:0000256" key="2">
    <source>
        <dbReference type="ARBA" id="ARBA00023125"/>
    </source>
</evidence>
<evidence type="ECO:0000313" key="7">
    <source>
        <dbReference type="EMBL" id="CEJ06880.1"/>
    </source>
</evidence>
<keyword evidence="8" id="KW-1185">Reference proteome</keyword>
<evidence type="ECO:0000256" key="3">
    <source>
        <dbReference type="ARBA" id="ARBA00023163"/>
    </source>
</evidence>
<dbReference type="KEGG" id="aacx:DEACI_1659"/>
<dbReference type="RefSeq" id="WP_240984583.1">
    <property type="nucleotide sequence ID" value="NZ_CDGJ01000036.1"/>
</dbReference>
<dbReference type="InterPro" id="IPR012318">
    <property type="entry name" value="HTH_CRP"/>
</dbReference>
<evidence type="ECO:0000313" key="6">
    <source>
        <dbReference type="EMBL" id="CAA7601006.1"/>
    </source>
</evidence>
<dbReference type="PANTHER" id="PTHR24567:SF74">
    <property type="entry name" value="HTH-TYPE TRANSCRIPTIONAL REGULATOR ARCR"/>
    <property type="match status" value="1"/>
</dbReference>
<dbReference type="EMBL" id="CDGJ01000036">
    <property type="protein sequence ID" value="CEJ06880.1"/>
    <property type="molecule type" value="Genomic_DNA"/>
</dbReference>
<dbReference type="InterPro" id="IPR018490">
    <property type="entry name" value="cNMP-bd_dom_sf"/>
</dbReference>
<dbReference type="Pfam" id="PF13545">
    <property type="entry name" value="HTH_Crp_2"/>
    <property type="match status" value="1"/>
</dbReference>
<gene>
    <name evidence="7" type="ORF">DEACI_1333</name>
    <name evidence="6" type="ORF">DEACI_1659</name>
</gene>
<dbReference type="InterPro" id="IPR000595">
    <property type="entry name" value="cNMP-bd_dom"/>
</dbReference>
<dbReference type="Pfam" id="PF00027">
    <property type="entry name" value="cNMP_binding"/>
    <property type="match status" value="1"/>
</dbReference>
<dbReference type="InterPro" id="IPR014710">
    <property type="entry name" value="RmlC-like_jellyroll"/>
</dbReference>
<sequence length="224" mass="25126">MITTRELLRFDLFSFLSREEVSLFLPHLQERRCRKGHILFVEGEIGSVVYFVLHGQVKLSKMTPDGEEQILDWCGPYDSFAETLLLESGSYPATAEVVRDGTLLVLNNEIMPALLEEHPRLAVALVRILSKRLRLAQEFIRILTSKSTAGTLASLLLRLARPASAPDAPIYIQPGLTHRDLAGMIGTSREVVNRSLSAWKKSGIIRPTAEKLEILKPQELADWP</sequence>
<evidence type="ECO:0000313" key="8">
    <source>
        <dbReference type="Proteomes" id="UP001071230"/>
    </source>
</evidence>
<reference evidence="6" key="2">
    <citation type="submission" date="2020-01" db="EMBL/GenBank/DDBJ databases">
        <authorList>
            <person name="Hornung B."/>
        </authorList>
    </citation>
    <scope>NUCLEOTIDE SEQUENCE</scope>
    <source>
        <strain evidence="6">PacBioINE</strain>
    </source>
</reference>
<dbReference type="InterPro" id="IPR050397">
    <property type="entry name" value="Env_Response_Regulators"/>
</dbReference>
<accession>A0A8S0XBB3</accession>
<dbReference type="InterPro" id="IPR036390">
    <property type="entry name" value="WH_DNA-bd_sf"/>
</dbReference>
<dbReference type="PANTHER" id="PTHR24567">
    <property type="entry name" value="CRP FAMILY TRANSCRIPTIONAL REGULATORY PROTEIN"/>
    <property type="match status" value="1"/>
</dbReference>
<dbReference type="Gene3D" id="2.60.120.10">
    <property type="entry name" value="Jelly Rolls"/>
    <property type="match status" value="1"/>
</dbReference>
<dbReference type="PROSITE" id="PS51063">
    <property type="entry name" value="HTH_CRP_2"/>
    <property type="match status" value="1"/>
</dbReference>
<evidence type="ECO:0000259" key="4">
    <source>
        <dbReference type="PROSITE" id="PS50042"/>
    </source>
</evidence>
<dbReference type="SMART" id="SM00100">
    <property type="entry name" value="cNMP"/>
    <property type="match status" value="1"/>
</dbReference>
<dbReference type="SUPFAM" id="SSF51206">
    <property type="entry name" value="cAMP-binding domain-like"/>
    <property type="match status" value="1"/>
</dbReference>
<keyword evidence="1" id="KW-0805">Transcription regulation</keyword>
<dbReference type="Proteomes" id="UP001071230">
    <property type="component" value="Unassembled WGS sequence"/>
</dbReference>
<dbReference type="SMART" id="SM00419">
    <property type="entry name" value="HTH_CRP"/>
    <property type="match status" value="1"/>
</dbReference>
<keyword evidence="3" id="KW-0804">Transcription</keyword>
<reference evidence="7" key="1">
    <citation type="submission" date="2014-11" db="EMBL/GenBank/DDBJ databases">
        <authorList>
            <person name="Hornung B.V."/>
        </authorList>
    </citation>
    <scope>NUCLEOTIDE SEQUENCE</scope>
    <source>
        <strain evidence="7">INE</strain>
    </source>
</reference>
<protein>
    <submittedName>
        <fullName evidence="6">RmlC-like jelly roll fold</fullName>
    </submittedName>
    <submittedName>
        <fullName evidence="7">cAMP-binding protein</fullName>
    </submittedName>
</protein>
<dbReference type="SUPFAM" id="SSF46785">
    <property type="entry name" value="Winged helix' DNA-binding domain"/>
    <property type="match status" value="1"/>
</dbReference>
<dbReference type="AlphaFoldDB" id="A0A8S0XBB3"/>
<dbReference type="GO" id="GO:0003700">
    <property type="term" value="F:DNA-binding transcription factor activity"/>
    <property type="evidence" value="ECO:0007669"/>
    <property type="project" value="TreeGrafter"/>
</dbReference>
<dbReference type="GO" id="GO:0005829">
    <property type="term" value="C:cytosol"/>
    <property type="evidence" value="ECO:0007669"/>
    <property type="project" value="TreeGrafter"/>
</dbReference>
<proteinExistence type="predicted"/>
<organism evidence="6">
    <name type="scientific">Acididesulfobacillus acetoxydans</name>
    <dbReference type="NCBI Taxonomy" id="1561005"/>
    <lineage>
        <taxon>Bacteria</taxon>
        <taxon>Bacillati</taxon>
        <taxon>Bacillota</taxon>
        <taxon>Clostridia</taxon>
        <taxon>Eubacteriales</taxon>
        <taxon>Peptococcaceae</taxon>
        <taxon>Acididesulfobacillus</taxon>
    </lineage>
</organism>
<dbReference type="InterPro" id="IPR036388">
    <property type="entry name" value="WH-like_DNA-bd_sf"/>
</dbReference>